<dbReference type="Proteomes" id="UP000448292">
    <property type="component" value="Unassembled WGS sequence"/>
</dbReference>
<evidence type="ECO:0000313" key="2">
    <source>
        <dbReference type="EMBL" id="TVM18010.1"/>
    </source>
</evidence>
<accession>A0A7M3MFW8</accession>
<dbReference type="EMBL" id="QMIE01000005">
    <property type="protein sequence ID" value="TVM18010.1"/>
    <property type="molecule type" value="Genomic_DNA"/>
</dbReference>
<proteinExistence type="predicted"/>
<comment type="caution">
    <text evidence="2">The sequence shown here is derived from an EMBL/GenBank/DDBJ whole genome shotgun (WGS) entry which is preliminary data.</text>
</comment>
<dbReference type="OrthoDB" id="5471593at2"/>
<dbReference type="RefSeq" id="WP_144302663.1">
    <property type="nucleotide sequence ID" value="NZ_QMIE01000005.1"/>
</dbReference>
<gene>
    <name evidence="2" type="ORF">DPQ33_07850</name>
</gene>
<organism evidence="2 3">
    <name type="scientific">Oceanidesulfovibrio indonesiensis</name>
    <dbReference type="NCBI Taxonomy" id="54767"/>
    <lineage>
        <taxon>Bacteria</taxon>
        <taxon>Pseudomonadati</taxon>
        <taxon>Thermodesulfobacteriota</taxon>
        <taxon>Desulfovibrionia</taxon>
        <taxon>Desulfovibrionales</taxon>
        <taxon>Desulfovibrionaceae</taxon>
        <taxon>Oceanidesulfovibrio</taxon>
    </lineage>
</organism>
<evidence type="ECO:0000256" key="1">
    <source>
        <dbReference type="SAM" id="MobiDB-lite"/>
    </source>
</evidence>
<protein>
    <submittedName>
        <fullName evidence="2">Uncharacterized protein</fullName>
    </submittedName>
</protein>
<dbReference type="AlphaFoldDB" id="A0A7M3MFW8"/>
<sequence>MKPILKWQYDHLIKELLLLQDHASDPSCPCETEGEMCVRKHLMTVEAYAEETVPMDEDDERNDQLQRIADEARRHRLRQEKALCGEDAPPDLTDWSREWRKRFEAISLACGPEAEDSGKDEKACGESCPSDVS</sequence>
<keyword evidence="3" id="KW-1185">Reference proteome</keyword>
<feature type="region of interest" description="Disordered" evidence="1">
    <location>
        <begin position="111"/>
        <end position="133"/>
    </location>
</feature>
<name>A0A7M3MFW8_9BACT</name>
<evidence type="ECO:0000313" key="3">
    <source>
        <dbReference type="Proteomes" id="UP000448292"/>
    </source>
</evidence>
<reference evidence="2 3" key="1">
    <citation type="submission" date="2018-06" db="EMBL/GenBank/DDBJ databases">
        <title>Complete genome of Desulfovibrio indonesiensis P37SLT.</title>
        <authorList>
            <person name="Crispim J.S."/>
            <person name="Vidigal P.M.P."/>
            <person name="Silva L.C.F."/>
            <person name="Laguardia C.N."/>
            <person name="Araujo L.C."/>
            <person name="Dias R.S."/>
            <person name="Sousa M.P."/>
            <person name="Paula S.O."/>
            <person name="Silva C."/>
        </authorList>
    </citation>
    <scope>NUCLEOTIDE SEQUENCE [LARGE SCALE GENOMIC DNA]</scope>
    <source>
        <strain evidence="2 3">P37SLT</strain>
    </source>
</reference>